<sequence>MSANLNASVSASVSVSWPASLKGEVRTLVDLLFQLLDSKSPQAGSRLVQEVFTEDAKFFSSSGYFQGQDIASSRDGIWEKFEIRSHELRKIYFNDADDGQDLDLLIVGGAIVKPLGGKATALEFIGRAIVVQGTVKGPRVRYYQPIVPGAAGQPILAHV</sequence>
<name>A0A177FL80_9EURO</name>
<dbReference type="AlphaFoldDB" id="A0A177FL80"/>
<evidence type="ECO:0000313" key="2">
    <source>
        <dbReference type="Proteomes" id="UP000077002"/>
    </source>
</evidence>
<dbReference type="EMBL" id="LVKK01000003">
    <property type="protein sequence ID" value="OAG44985.1"/>
    <property type="molecule type" value="Genomic_DNA"/>
</dbReference>
<proteinExistence type="predicted"/>
<comment type="caution">
    <text evidence="1">The sequence shown here is derived from an EMBL/GenBank/DDBJ whole genome shotgun (WGS) entry which is preliminary data.</text>
</comment>
<keyword evidence="2" id="KW-1185">Reference proteome</keyword>
<evidence type="ECO:0008006" key="3">
    <source>
        <dbReference type="Google" id="ProtNLM"/>
    </source>
</evidence>
<protein>
    <recommendedName>
        <fullName evidence="3">SnoaL-like domain-containing protein</fullName>
    </recommendedName>
</protein>
<dbReference type="GeneID" id="34596129"/>
<gene>
    <name evidence="1" type="ORF">AYO21_00947</name>
</gene>
<dbReference type="RefSeq" id="XP_022516937.1">
    <property type="nucleotide sequence ID" value="XM_022650934.1"/>
</dbReference>
<reference evidence="1 2" key="1">
    <citation type="submission" date="2016-03" db="EMBL/GenBank/DDBJ databases">
        <title>Draft genome sequence of the Fonsecaea monophora CBS 269.37.</title>
        <authorList>
            <person name="Bombassaro A."/>
            <person name="Vinicius W.A."/>
            <person name="De Hoog S."/>
            <person name="Sun J."/>
            <person name="Souza E.M."/>
            <person name="Raittz R.T."/>
            <person name="Costa F."/>
            <person name="Leao A.C."/>
            <person name="Tadra-Sfeir M.Z."/>
            <person name="Baura V."/>
            <person name="Balsanelli E."/>
            <person name="Pedrosa F.O."/>
            <person name="Moreno L.F."/>
            <person name="Steffens M.B."/>
            <person name="Xi L."/>
            <person name="Bocca A.L."/>
            <person name="Felipe M.S."/>
            <person name="Teixeira M."/>
            <person name="Telles Filho F.Q."/>
            <person name="Azevedo C.M."/>
            <person name="Gomes R."/>
            <person name="Vicente V.A."/>
        </authorList>
    </citation>
    <scope>NUCLEOTIDE SEQUENCE [LARGE SCALE GENOMIC DNA]</scope>
    <source>
        <strain evidence="1 2">CBS 269.37</strain>
    </source>
</reference>
<evidence type="ECO:0000313" key="1">
    <source>
        <dbReference type="EMBL" id="OAG44985.1"/>
    </source>
</evidence>
<dbReference type="OrthoDB" id="3468019at2759"/>
<organism evidence="1 2">
    <name type="scientific">Fonsecaea monophora</name>
    <dbReference type="NCBI Taxonomy" id="254056"/>
    <lineage>
        <taxon>Eukaryota</taxon>
        <taxon>Fungi</taxon>
        <taxon>Dikarya</taxon>
        <taxon>Ascomycota</taxon>
        <taxon>Pezizomycotina</taxon>
        <taxon>Eurotiomycetes</taxon>
        <taxon>Chaetothyriomycetidae</taxon>
        <taxon>Chaetothyriales</taxon>
        <taxon>Herpotrichiellaceae</taxon>
        <taxon>Fonsecaea</taxon>
    </lineage>
</organism>
<accession>A0A177FL80</accession>
<dbReference type="Proteomes" id="UP000077002">
    <property type="component" value="Unassembled WGS sequence"/>
</dbReference>